<evidence type="ECO:0000313" key="2">
    <source>
        <dbReference type="EMBL" id="MFC5509198.1"/>
    </source>
</evidence>
<keyword evidence="3" id="KW-1185">Reference proteome</keyword>
<sequence length="181" mass="19826">MDQFNGGGSVWRTERIIAELDAGRVDIGLIHSSSENVPSGFKIIASSPLKCVLPPGHRLCNADVVKAQDLRNERLIAYHNSLDFADTFWRVIEGVDPPPEIAVEASQSALLRDLVRYRVGITLLDGFTASDTMLTDMVVKPFVPSLPFHLAVASRGSRLSADAREFLSILIGVVTEIANRR</sequence>
<evidence type="ECO:0000259" key="1">
    <source>
        <dbReference type="Pfam" id="PF03466"/>
    </source>
</evidence>
<dbReference type="InterPro" id="IPR005119">
    <property type="entry name" value="LysR_subst-bd"/>
</dbReference>
<proteinExistence type="predicted"/>
<dbReference type="Proteomes" id="UP001596060">
    <property type="component" value="Unassembled WGS sequence"/>
</dbReference>
<comment type="caution">
    <text evidence="2">The sequence shown here is derived from an EMBL/GenBank/DDBJ whole genome shotgun (WGS) entry which is preliminary data.</text>
</comment>
<dbReference type="PANTHER" id="PTHR30427">
    <property type="entry name" value="TRANSCRIPTIONAL ACTIVATOR PROTEIN LYSR"/>
    <property type="match status" value="1"/>
</dbReference>
<organism evidence="2 3">
    <name type="scientific">Bosea massiliensis</name>
    <dbReference type="NCBI Taxonomy" id="151419"/>
    <lineage>
        <taxon>Bacteria</taxon>
        <taxon>Pseudomonadati</taxon>
        <taxon>Pseudomonadota</taxon>
        <taxon>Alphaproteobacteria</taxon>
        <taxon>Hyphomicrobiales</taxon>
        <taxon>Boseaceae</taxon>
        <taxon>Bosea</taxon>
    </lineage>
</organism>
<dbReference type="EMBL" id="JBHSLU010000149">
    <property type="protein sequence ID" value="MFC5509198.1"/>
    <property type="molecule type" value="Genomic_DNA"/>
</dbReference>
<protein>
    <submittedName>
        <fullName evidence="2">LysR substrate-binding domain-containing protein</fullName>
    </submittedName>
</protein>
<evidence type="ECO:0000313" key="3">
    <source>
        <dbReference type="Proteomes" id="UP001596060"/>
    </source>
</evidence>
<dbReference type="Pfam" id="PF03466">
    <property type="entry name" value="LysR_substrate"/>
    <property type="match status" value="1"/>
</dbReference>
<dbReference type="PANTHER" id="PTHR30427:SF1">
    <property type="entry name" value="TRANSCRIPTIONAL ACTIVATOR PROTEIN LYSR"/>
    <property type="match status" value="1"/>
</dbReference>
<dbReference type="SUPFAM" id="SSF53850">
    <property type="entry name" value="Periplasmic binding protein-like II"/>
    <property type="match status" value="1"/>
</dbReference>
<accession>A0ABW0PBC5</accession>
<gene>
    <name evidence="2" type="ORF">ACFPN9_28630</name>
</gene>
<dbReference type="RefSeq" id="WP_377817984.1">
    <property type="nucleotide sequence ID" value="NZ_JBHSLU010000149.1"/>
</dbReference>
<reference evidence="3" key="1">
    <citation type="journal article" date="2019" name="Int. J. Syst. Evol. Microbiol.">
        <title>The Global Catalogue of Microorganisms (GCM) 10K type strain sequencing project: providing services to taxonomists for standard genome sequencing and annotation.</title>
        <authorList>
            <consortium name="The Broad Institute Genomics Platform"/>
            <consortium name="The Broad Institute Genome Sequencing Center for Infectious Disease"/>
            <person name="Wu L."/>
            <person name="Ma J."/>
        </authorList>
    </citation>
    <scope>NUCLEOTIDE SEQUENCE [LARGE SCALE GENOMIC DNA]</scope>
    <source>
        <strain evidence="3">CCUG 43117</strain>
    </source>
</reference>
<name>A0ABW0PBC5_9HYPH</name>
<dbReference type="Gene3D" id="3.40.190.290">
    <property type="match status" value="1"/>
</dbReference>
<feature type="domain" description="LysR substrate-binding" evidence="1">
    <location>
        <begin position="13"/>
        <end position="170"/>
    </location>
</feature>